<organism evidence="1 2">
    <name type="scientific">Choiromyces venosus 120613-1</name>
    <dbReference type="NCBI Taxonomy" id="1336337"/>
    <lineage>
        <taxon>Eukaryota</taxon>
        <taxon>Fungi</taxon>
        <taxon>Dikarya</taxon>
        <taxon>Ascomycota</taxon>
        <taxon>Pezizomycotina</taxon>
        <taxon>Pezizomycetes</taxon>
        <taxon>Pezizales</taxon>
        <taxon>Tuberaceae</taxon>
        <taxon>Choiromyces</taxon>
    </lineage>
</organism>
<sequence length="199" mass="22929">MRCYEQYSSMARINRINKPSGTSLSVLYGINWNAEAWSIRRYGIPLLFEFDHEEHLVRHIWGNSNWTNTDNGTGSLLHIGSITFVRLAVYPVGNSFKLALICVQEDHDQSAKQPLDHVNWGATFQRLRKNDSLALGCTKRQRLLLLLLPFPPPACLLLQHSTPGTPYIRVGHEVRLSEFDDDDLMILWDFDEFLLLLTY</sequence>
<gene>
    <name evidence="1" type="ORF">L873DRAFT_1791496</name>
</gene>
<name>A0A3N4JEK2_9PEZI</name>
<protein>
    <submittedName>
        <fullName evidence="1">Uncharacterized protein</fullName>
    </submittedName>
</protein>
<evidence type="ECO:0000313" key="2">
    <source>
        <dbReference type="Proteomes" id="UP000276215"/>
    </source>
</evidence>
<keyword evidence="2" id="KW-1185">Reference proteome</keyword>
<proteinExistence type="predicted"/>
<dbReference type="EMBL" id="ML120412">
    <property type="protein sequence ID" value="RPA96702.1"/>
    <property type="molecule type" value="Genomic_DNA"/>
</dbReference>
<accession>A0A3N4JEK2</accession>
<evidence type="ECO:0000313" key="1">
    <source>
        <dbReference type="EMBL" id="RPA96702.1"/>
    </source>
</evidence>
<dbReference type="AlphaFoldDB" id="A0A3N4JEK2"/>
<dbReference type="Proteomes" id="UP000276215">
    <property type="component" value="Unassembled WGS sequence"/>
</dbReference>
<reference evidence="1 2" key="1">
    <citation type="journal article" date="2018" name="Nat. Ecol. Evol.">
        <title>Pezizomycetes genomes reveal the molecular basis of ectomycorrhizal truffle lifestyle.</title>
        <authorList>
            <person name="Murat C."/>
            <person name="Payen T."/>
            <person name="Noel B."/>
            <person name="Kuo A."/>
            <person name="Morin E."/>
            <person name="Chen J."/>
            <person name="Kohler A."/>
            <person name="Krizsan K."/>
            <person name="Balestrini R."/>
            <person name="Da Silva C."/>
            <person name="Montanini B."/>
            <person name="Hainaut M."/>
            <person name="Levati E."/>
            <person name="Barry K.W."/>
            <person name="Belfiori B."/>
            <person name="Cichocki N."/>
            <person name="Clum A."/>
            <person name="Dockter R.B."/>
            <person name="Fauchery L."/>
            <person name="Guy J."/>
            <person name="Iotti M."/>
            <person name="Le Tacon F."/>
            <person name="Lindquist E.A."/>
            <person name="Lipzen A."/>
            <person name="Malagnac F."/>
            <person name="Mello A."/>
            <person name="Molinier V."/>
            <person name="Miyauchi S."/>
            <person name="Poulain J."/>
            <person name="Riccioni C."/>
            <person name="Rubini A."/>
            <person name="Sitrit Y."/>
            <person name="Splivallo R."/>
            <person name="Traeger S."/>
            <person name="Wang M."/>
            <person name="Zifcakova L."/>
            <person name="Wipf D."/>
            <person name="Zambonelli A."/>
            <person name="Paolocci F."/>
            <person name="Nowrousian M."/>
            <person name="Ottonello S."/>
            <person name="Baldrian P."/>
            <person name="Spatafora J.W."/>
            <person name="Henrissat B."/>
            <person name="Nagy L.G."/>
            <person name="Aury J.M."/>
            <person name="Wincker P."/>
            <person name="Grigoriev I.V."/>
            <person name="Bonfante P."/>
            <person name="Martin F.M."/>
        </authorList>
    </citation>
    <scope>NUCLEOTIDE SEQUENCE [LARGE SCALE GENOMIC DNA]</scope>
    <source>
        <strain evidence="1 2">120613-1</strain>
    </source>
</reference>